<dbReference type="Proteomes" id="UP000093199">
    <property type="component" value="Unassembled WGS sequence"/>
</dbReference>
<evidence type="ECO:0000256" key="1">
    <source>
        <dbReference type="PROSITE-ProRule" id="PRU01282"/>
    </source>
</evidence>
<reference evidence="2 3" key="1">
    <citation type="submission" date="2016-07" db="EMBL/GenBank/DDBJ databases">
        <title>Caryophanon tenue genome sequencing.</title>
        <authorList>
            <person name="Verma A."/>
            <person name="Pal Y."/>
            <person name="Krishnamurthi S."/>
        </authorList>
    </citation>
    <scope>NUCLEOTIDE SEQUENCE [LARGE SCALE GENOMIC DNA]</scope>
    <source>
        <strain evidence="2 3">DSM 14152</strain>
    </source>
</reference>
<evidence type="ECO:0008006" key="4">
    <source>
        <dbReference type="Google" id="ProtNLM"/>
    </source>
</evidence>
<dbReference type="PANTHER" id="PTHR30041:SF8">
    <property type="entry name" value="PROTEIN YFFB"/>
    <property type="match status" value="1"/>
</dbReference>
<dbReference type="InterPro" id="IPR036249">
    <property type="entry name" value="Thioredoxin-like_sf"/>
</dbReference>
<dbReference type="PROSITE" id="PS51353">
    <property type="entry name" value="ARSC"/>
    <property type="match status" value="1"/>
</dbReference>
<proteinExistence type="inferred from homology"/>
<evidence type="ECO:0000313" key="2">
    <source>
        <dbReference type="EMBL" id="OCS85618.1"/>
    </source>
</evidence>
<dbReference type="AlphaFoldDB" id="A0A1C0YEM8"/>
<dbReference type="NCBIfam" id="TIGR01617">
    <property type="entry name" value="arsC_related"/>
    <property type="match status" value="1"/>
</dbReference>
<sequence>MTIQLIQYPKCTTCRKAKAWLTAQDIEFEEIHIVEQTPTAAQLRTFHEASGLPLKKFFNTSGQKYRELGLKDKLGNMSEEDMYELLASDGMLIKRPLVTDGKTVTLGFKEAEFEAAWK</sequence>
<dbReference type="SUPFAM" id="SSF52833">
    <property type="entry name" value="Thioredoxin-like"/>
    <property type="match status" value="1"/>
</dbReference>
<name>A0A1C0YEM8_9BACL</name>
<dbReference type="EMBL" id="MASJ01000012">
    <property type="protein sequence ID" value="OCS85618.1"/>
    <property type="molecule type" value="Genomic_DNA"/>
</dbReference>
<protein>
    <recommendedName>
        <fullName evidence="4">Arsenate reductase</fullName>
    </recommendedName>
</protein>
<dbReference type="PANTHER" id="PTHR30041">
    <property type="entry name" value="ARSENATE REDUCTASE"/>
    <property type="match status" value="1"/>
</dbReference>
<keyword evidence="3" id="KW-1185">Reference proteome</keyword>
<dbReference type="RefSeq" id="WP_066544791.1">
    <property type="nucleotide sequence ID" value="NZ_MASJ01000012.1"/>
</dbReference>
<gene>
    <name evidence="2" type="ORF">A6M13_02865</name>
</gene>
<dbReference type="CDD" id="cd03036">
    <property type="entry name" value="ArsC_like"/>
    <property type="match status" value="1"/>
</dbReference>
<evidence type="ECO:0000313" key="3">
    <source>
        <dbReference type="Proteomes" id="UP000093199"/>
    </source>
</evidence>
<dbReference type="Pfam" id="PF03960">
    <property type="entry name" value="ArsC"/>
    <property type="match status" value="1"/>
</dbReference>
<dbReference type="STRING" id="33978.A6M13_02865"/>
<comment type="similarity">
    <text evidence="1">Belongs to the ArsC family.</text>
</comment>
<dbReference type="Gene3D" id="3.40.30.10">
    <property type="entry name" value="Glutaredoxin"/>
    <property type="match status" value="1"/>
</dbReference>
<comment type="caution">
    <text evidence="2">The sequence shown here is derived from an EMBL/GenBank/DDBJ whole genome shotgun (WGS) entry which is preliminary data.</text>
</comment>
<dbReference type="InterPro" id="IPR006660">
    <property type="entry name" value="Arsenate_reductase-like"/>
</dbReference>
<dbReference type="InterPro" id="IPR006504">
    <property type="entry name" value="Tscrpt_reg_Spx/MgsR"/>
</dbReference>
<accession>A0A1C0YEM8</accession>
<organism evidence="2 3">
    <name type="scientific">Caryophanon tenue</name>
    <dbReference type="NCBI Taxonomy" id="33978"/>
    <lineage>
        <taxon>Bacteria</taxon>
        <taxon>Bacillati</taxon>
        <taxon>Bacillota</taxon>
        <taxon>Bacilli</taxon>
        <taxon>Bacillales</taxon>
        <taxon>Caryophanaceae</taxon>
        <taxon>Caryophanon</taxon>
    </lineage>
</organism>